<evidence type="ECO:0000256" key="3">
    <source>
        <dbReference type="SAM" id="MobiDB-lite"/>
    </source>
</evidence>
<feature type="compositionally biased region" description="Low complexity" evidence="3">
    <location>
        <begin position="386"/>
        <end position="397"/>
    </location>
</feature>
<dbReference type="EMBL" id="BSUZ01000001">
    <property type="protein sequence ID" value="GMA89097.1"/>
    <property type="molecule type" value="Genomic_DNA"/>
</dbReference>
<dbReference type="GO" id="GO:0016740">
    <property type="term" value="F:transferase activity"/>
    <property type="evidence" value="ECO:0007669"/>
    <property type="project" value="UniProtKB-KW"/>
</dbReference>
<evidence type="ECO:0000256" key="1">
    <source>
        <dbReference type="ARBA" id="ARBA00022676"/>
    </source>
</evidence>
<feature type="compositionally biased region" description="Low complexity" evidence="3">
    <location>
        <begin position="407"/>
        <end position="434"/>
    </location>
</feature>
<dbReference type="Pfam" id="PF00534">
    <property type="entry name" value="Glycos_transf_1"/>
    <property type="match status" value="1"/>
</dbReference>
<evidence type="ECO:0000313" key="7">
    <source>
        <dbReference type="Proteomes" id="UP001157017"/>
    </source>
</evidence>
<comment type="caution">
    <text evidence="6">The sequence shown here is derived from an EMBL/GenBank/DDBJ whole genome shotgun (WGS) entry which is preliminary data.</text>
</comment>
<evidence type="ECO:0000256" key="2">
    <source>
        <dbReference type="ARBA" id="ARBA00022679"/>
    </source>
</evidence>
<accession>A0ABQ6JLD7</accession>
<feature type="region of interest" description="Disordered" evidence="3">
    <location>
        <begin position="366"/>
        <end position="441"/>
    </location>
</feature>
<evidence type="ECO:0000313" key="6">
    <source>
        <dbReference type="EMBL" id="GMA89097.1"/>
    </source>
</evidence>
<proteinExistence type="predicted"/>
<dbReference type="InterPro" id="IPR001296">
    <property type="entry name" value="Glyco_trans_1"/>
</dbReference>
<keyword evidence="1" id="KW-0328">Glycosyltransferase</keyword>
<evidence type="ECO:0000259" key="5">
    <source>
        <dbReference type="Pfam" id="PF13439"/>
    </source>
</evidence>
<keyword evidence="7" id="KW-1185">Reference proteome</keyword>
<keyword evidence="2 6" id="KW-0808">Transferase</keyword>
<evidence type="ECO:0000259" key="4">
    <source>
        <dbReference type="Pfam" id="PF00534"/>
    </source>
</evidence>
<dbReference type="SUPFAM" id="SSF53756">
    <property type="entry name" value="UDP-Glycosyltransferase/glycogen phosphorylase"/>
    <property type="match status" value="1"/>
</dbReference>
<dbReference type="Gene3D" id="3.40.50.2000">
    <property type="entry name" value="Glycogen Phosphorylase B"/>
    <property type="match status" value="2"/>
</dbReference>
<gene>
    <name evidence="6" type="ORF">GCM10025868_43470</name>
</gene>
<feature type="domain" description="Glycosyl transferase family 1" evidence="4">
    <location>
        <begin position="201"/>
        <end position="366"/>
    </location>
</feature>
<dbReference type="CDD" id="cd03801">
    <property type="entry name" value="GT4_PimA-like"/>
    <property type="match status" value="1"/>
</dbReference>
<name>A0ABQ6JLD7_9ACTN</name>
<dbReference type="Pfam" id="PF13439">
    <property type="entry name" value="Glyco_transf_4"/>
    <property type="match status" value="1"/>
</dbReference>
<reference evidence="7" key="1">
    <citation type="journal article" date="2019" name="Int. J. Syst. Evol. Microbiol.">
        <title>The Global Catalogue of Microorganisms (GCM) 10K type strain sequencing project: providing services to taxonomists for standard genome sequencing and annotation.</title>
        <authorList>
            <consortium name="The Broad Institute Genomics Platform"/>
            <consortium name="The Broad Institute Genome Sequencing Center for Infectious Disease"/>
            <person name="Wu L."/>
            <person name="Ma J."/>
        </authorList>
    </citation>
    <scope>NUCLEOTIDE SEQUENCE [LARGE SCALE GENOMIC DNA]</scope>
    <source>
        <strain evidence="7">NBRC 108730</strain>
    </source>
</reference>
<dbReference type="PANTHER" id="PTHR45947:SF3">
    <property type="entry name" value="SULFOQUINOVOSYL TRANSFERASE SQD2"/>
    <property type="match status" value="1"/>
</dbReference>
<organism evidence="6 7">
    <name type="scientific">Angustibacter aerolatus</name>
    <dbReference type="NCBI Taxonomy" id="1162965"/>
    <lineage>
        <taxon>Bacteria</taxon>
        <taxon>Bacillati</taxon>
        <taxon>Actinomycetota</taxon>
        <taxon>Actinomycetes</taxon>
        <taxon>Kineosporiales</taxon>
        <taxon>Kineosporiaceae</taxon>
    </lineage>
</organism>
<dbReference type="InterPro" id="IPR050194">
    <property type="entry name" value="Glycosyltransferase_grp1"/>
</dbReference>
<dbReference type="PANTHER" id="PTHR45947">
    <property type="entry name" value="SULFOQUINOVOSYL TRANSFERASE SQD2"/>
    <property type="match status" value="1"/>
</dbReference>
<dbReference type="Proteomes" id="UP001157017">
    <property type="component" value="Unassembled WGS sequence"/>
</dbReference>
<sequence>MARVTDPVDLAREPVGARSGRTLVVTNDFPPRTGGIESFVLAMAQRMPADQVVVHTARQDGDRAHDAALPFEVVRDRSRLMVPTPAIARRSAEVARAHGCDRVWFGAAAPLGLMAPTLRAAGVERAVATTHGHEIWWSSLPGSRRALRAIGERTDVLTYLGEYCRSRIARPLTPAARARMVQATPGVDDASFRPGAGGEQVRAEHGLGDRPVVVCVSRMVARKGQDVLVQALPEIRRRVPGAALLLVGDGPHRAAVERLVDRLGLRDDVVLAGRVPWQRTPAFYDAGDVFCMPTRTRLGGLEPEALGICYLEAAATGLPVVAGDSGGAPDAVLDGENGYVVDGRSVAQVADRVAGLLADREARRAVRTPGPGLGGGAVAVGRPRRPAAAPARRSVGGLTRRLEDDTPTGSSAAATSGSDHASGPPAATASATSARHSQYWL</sequence>
<protein>
    <submittedName>
        <fullName evidence="6">Glycosyl transferase family 1</fullName>
    </submittedName>
</protein>
<dbReference type="InterPro" id="IPR028098">
    <property type="entry name" value="Glyco_trans_4-like_N"/>
</dbReference>
<feature type="domain" description="Glycosyltransferase subfamily 4-like N-terminal" evidence="5">
    <location>
        <begin position="34"/>
        <end position="188"/>
    </location>
</feature>